<feature type="region of interest" description="Disordered" evidence="2">
    <location>
        <begin position="1188"/>
        <end position="1209"/>
    </location>
</feature>
<feature type="compositionally biased region" description="Basic and acidic residues" evidence="2">
    <location>
        <begin position="1078"/>
        <end position="1088"/>
    </location>
</feature>
<feature type="compositionally biased region" description="Basic and acidic residues" evidence="2">
    <location>
        <begin position="1059"/>
        <end position="1070"/>
    </location>
</feature>
<feature type="region of interest" description="Disordered" evidence="2">
    <location>
        <begin position="300"/>
        <end position="322"/>
    </location>
</feature>
<feature type="region of interest" description="Disordered" evidence="2">
    <location>
        <begin position="47"/>
        <end position="69"/>
    </location>
</feature>
<dbReference type="Proteomes" id="UP000229296">
    <property type="component" value="Segment"/>
</dbReference>
<gene>
    <name evidence="3" type="ORF">LpeD_19</name>
</gene>
<proteinExistence type="predicted"/>
<evidence type="ECO:0000313" key="3">
    <source>
        <dbReference type="EMBL" id="ATG86328.1"/>
    </source>
</evidence>
<sequence>MVAKKEQVDIDFKSNLDHVQSQIDKVLSSVSKLDSMTDRLYNKGKNNNFTLTDRDNTNLRGQAGTVQKGTDELQQSLKDNMQRYNDIRVGKSSASNDDISRLEQTISALSSSLDKMYDRVGTNPMSGKMNPSGEFGEKFRETLNMKTRATKNFSTPYSESGQRDYQKFNSDIQGTIKDLRSTVSNLSHQYKRTDNRVNDTIQGGRVSYERFNQYKTTFRTGTNRVGETNDEVNSVKSRLQEQLASKQAQYADIDRREKSGEFSPNEKDGINAQKNVVNSEIDTLKKSIDKLNEFNKTLDKTQSTIDSSRSKLEHATTKDEDTGRQALNVDSARDSFLGRLKSRQNSIAGAVVSSATGGLSSGLNSGNNTRLSTQEENSSIMTAEANKNGVSKGMDNTILNRLQKAGMSNGAGYTGSQMSQFASTYTGSTGNTNYVTGANAIASLARFSGMGSSTAQGVISALGATGGANTGITNTSNTIAGEITNSGMSAKAQTQGQALSSMYSNISNRGLSLTKNQSQSIASLQGIMATEGSSMQGSEGAQGYSQLSNGIANGYNDPVTRALFGGNNSKYTGVEGSARLNEDMQNSVKKPWMLNNYIKNSVQSTGSKEVAASNMSQQFGISMEQAKHWINLQQNGKLTKSYIESENKKNAKKGSGNGKGAYSQSGNRSLNYKQAYEEQQDTAGSEAGDGLRNLGNMIAGGTHPLLRLAGSGLALGALSFGGHALANAGISGVKKAYGAVGGFSGVARSIKNDGVVGSLSKVKNAFKNKFTSGAKEATSSAEGATRTAKGAEEAASAAKDASNLGKTAEAVGDAGKFAKFGKFGVIAAGAAGALNIGKSAIKGATKVGSGAISRASGLFKGSKVAQKASKTGSSLLGKASGFFKSSKGATTTEDLVKSGAKTAGKFGGKLLPGVGIAASGISLSDHVNKHNYVGAAGDAISATGDALDLTGVGGVVGVPMSLAGAGISAVSDWFSGGKKKSSKKSTKSSSKKLHTKKSSEQDSDGNMEEESYTGKGTLSDLTEKNHGKKSKVKNSLASLLKGFNDMLDKAERVIADAKSIKSGDSDKSDSSDSSDDSDSSHTKGVEQWKSKIKDAAKAMGQKVSNSQVNTILKLIGNESGGDQAITGIDDGDGTGAAIGLMQYKQSTFDTYKLKGHTNIRNGYDQLLAFFNDSNWASDIGTGYNGKDGEWRGQASGPSGKASHKSVPHATGGIYNKATYRGDEDIVGEDGWEAAIPLNAKHRGAGEASLKSLAGMFGKEVITPGENTNNNSNLSQKINMSPSYTVHINAGNNADSKDIAKQVNEQIQASNNDFMEKLNGFFSKAVSNS</sequence>
<evidence type="ECO:0000256" key="2">
    <source>
        <dbReference type="SAM" id="MobiDB-lite"/>
    </source>
</evidence>
<keyword evidence="4" id="KW-1185">Reference proteome</keyword>
<feature type="region of interest" description="Disordered" evidence="2">
    <location>
        <begin position="647"/>
        <end position="666"/>
    </location>
</feature>
<name>A0A291I9G4_9CAUD</name>
<feature type="compositionally biased region" description="Basic and acidic residues" evidence="2">
    <location>
        <begin position="308"/>
        <end position="322"/>
    </location>
</feature>
<dbReference type="EMBL" id="MF787246">
    <property type="protein sequence ID" value="ATG86328.1"/>
    <property type="molecule type" value="Genomic_DNA"/>
</dbReference>
<feature type="compositionally biased region" description="Acidic residues" evidence="2">
    <location>
        <begin position="1001"/>
        <end position="1011"/>
    </location>
</feature>
<organism evidence="3 4">
    <name type="scientific">Lactobacillus phage LpeD</name>
    <dbReference type="NCBI Taxonomy" id="2041210"/>
    <lineage>
        <taxon>Viruses</taxon>
        <taxon>Duplodnaviria</taxon>
        <taxon>Heunggongvirae</taxon>
        <taxon>Uroviricota</taxon>
        <taxon>Caudoviricetes</taxon>
        <taxon>Herelleviridae</taxon>
        <taxon>Elpedvirus</taxon>
        <taxon>Elpedvirus LpeD</taxon>
    </lineage>
</organism>
<feature type="compositionally biased region" description="Basic residues" evidence="2">
    <location>
        <begin position="977"/>
        <end position="996"/>
    </location>
</feature>
<accession>A0A291I9G4</accession>
<feature type="compositionally biased region" description="Polar residues" evidence="2">
    <location>
        <begin position="58"/>
        <end position="69"/>
    </location>
</feature>
<feature type="coiled-coil region" evidence="1">
    <location>
        <begin position="229"/>
        <end position="256"/>
    </location>
</feature>
<feature type="region of interest" description="Disordered" evidence="2">
    <location>
        <begin position="974"/>
        <end position="1031"/>
    </location>
</feature>
<keyword evidence="1" id="KW-0175">Coiled coil</keyword>
<evidence type="ECO:0000313" key="4">
    <source>
        <dbReference type="Proteomes" id="UP000229296"/>
    </source>
</evidence>
<protein>
    <submittedName>
        <fullName evidence="3">Tail protein</fullName>
    </submittedName>
</protein>
<reference evidence="3 4" key="1">
    <citation type="submission" date="2017-08" db="EMBL/GenBank/DDBJ databases">
        <title>Isolation and Characterization of phages of Lactobacillus pentosus and plantarum.</title>
        <authorList>
            <person name="Qi R."/>
            <person name="Yu M."/>
            <person name="Qiao X."/>
            <person name="Li Y."/>
        </authorList>
    </citation>
    <scope>NUCLEOTIDE SEQUENCE [LARGE SCALE GENOMIC DNA]</scope>
</reference>
<feature type="region of interest" description="Disordered" evidence="2">
    <location>
        <begin position="1059"/>
        <end position="1088"/>
    </location>
</feature>
<evidence type="ECO:0000256" key="1">
    <source>
        <dbReference type="SAM" id="Coils"/>
    </source>
</evidence>